<reference evidence="2" key="1">
    <citation type="submission" date="2020-08" db="EMBL/GenBank/DDBJ databases">
        <title>Genome sequencing and assembly of the red palm weevil Rhynchophorus ferrugineus.</title>
        <authorList>
            <person name="Dias G.B."/>
            <person name="Bergman C.M."/>
            <person name="Manee M."/>
        </authorList>
    </citation>
    <scope>NUCLEOTIDE SEQUENCE</scope>
    <source>
        <strain evidence="2">AA-2017</strain>
        <tissue evidence="2">Whole larva</tissue>
    </source>
</reference>
<proteinExistence type="predicted"/>
<name>A0A834IRR9_RHYFE</name>
<keyword evidence="3" id="KW-1185">Reference proteome</keyword>
<feature type="compositionally biased region" description="Polar residues" evidence="1">
    <location>
        <begin position="16"/>
        <end position="27"/>
    </location>
</feature>
<comment type="caution">
    <text evidence="2">The sequence shown here is derived from an EMBL/GenBank/DDBJ whole genome shotgun (WGS) entry which is preliminary data.</text>
</comment>
<gene>
    <name evidence="2" type="ORF">GWI33_011388</name>
</gene>
<protein>
    <submittedName>
        <fullName evidence="2">Uncharacterized protein</fullName>
    </submittedName>
</protein>
<evidence type="ECO:0000313" key="3">
    <source>
        <dbReference type="Proteomes" id="UP000625711"/>
    </source>
</evidence>
<feature type="region of interest" description="Disordered" evidence="1">
    <location>
        <begin position="1"/>
        <end position="41"/>
    </location>
</feature>
<sequence length="102" mass="12037">MHPDDRNKERARTHTHTYTVPSYSRNSSWERKNGPRAPANDPDTVQIDFCDWANVFHLEGRCRISFVSIPVRIFRADIFWFSSIERNIVRSNYPANDIKQLT</sequence>
<evidence type="ECO:0000313" key="2">
    <source>
        <dbReference type="EMBL" id="KAF7285259.1"/>
    </source>
</evidence>
<dbReference type="Proteomes" id="UP000625711">
    <property type="component" value="Unassembled WGS sequence"/>
</dbReference>
<dbReference type="AlphaFoldDB" id="A0A834IRR9"/>
<feature type="compositionally biased region" description="Basic and acidic residues" evidence="1">
    <location>
        <begin position="1"/>
        <end position="12"/>
    </location>
</feature>
<dbReference type="EMBL" id="JAACXV010000058">
    <property type="protein sequence ID" value="KAF7285259.1"/>
    <property type="molecule type" value="Genomic_DNA"/>
</dbReference>
<organism evidence="2 3">
    <name type="scientific">Rhynchophorus ferrugineus</name>
    <name type="common">Red palm weevil</name>
    <name type="synonym">Curculio ferrugineus</name>
    <dbReference type="NCBI Taxonomy" id="354439"/>
    <lineage>
        <taxon>Eukaryota</taxon>
        <taxon>Metazoa</taxon>
        <taxon>Ecdysozoa</taxon>
        <taxon>Arthropoda</taxon>
        <taxon>Hexapoda</taxon>
        <taxon>Insecta</taxon>
        <taxon>Pterygota</taxon>
        <taxon>Neoptera</taxon>
        <taxon>Endopterygota</taxon>
        <taxon>Coleoptera</taxon>
        <taxon>Polyphaga</taxon>
        <taxon>Cucujiformia</taxon>
        <taxon>Curculionidae</taxon>
        <taxon>Dryophthorinae</taxon>
        <taxon>Rhynchophorus</taxon>
    </lineage>
</organism>
<accession>A0A834IRR9</accession>
<evidence type="ECO:0000256" key="1">
    <source>
        <dbReference type="SAM" id="MobiDB-lite"/>
    </source>
</evidence>